<evidence type="ECO:0000256" key="11">
    <source>
        <dbReference type="ARBA" id="ARBA00033245"/>
    </source>
</evidence>
<keyword evidence="17" id="KW-1185">Reference proteome</keyword>
<evidence type="ECO:0000256" key="1">
    <source>
        <dbReference type="ARBA" id="ARBA00004429"/>
    </source>
</evidence>
<comment type="subcellular location">
    <subcellularLocation>
        <location evidence="1">Cell inner membrane</location>
        <topology evidence="1">Multi-pass membrane protein</topology>
    </subcellularLocation>
    <subcellularLocation>
        <location evidence="13">Cell membrane</location>
        <topology evidence="13">Multi-pass membrane protein</topology>
    </subcellularLocation>
</comment>
<gene>
    <name evidence="13 16" type="primary">yidC</name>
    <name evidence="16" type="ORF">AA415_00149</name>
</gene>
<feature type="transmembrane region" description="Helical" evidence="13">
    <location>
        <begin position="527"/>
        <end position="543"/>
    </location>
</feature>
<accession>A0A108TCX7</accession>
<evidence type="ECO:0000256" key="8">
    <source>
        <dbReference type="ARBA" id="ARBA00022989"/>
    </source>
</evidence>
<evidence type="ECO:0000256" key="13">
    <source>
        <dbReference type="HAMAP-Rule" id="MF_01810"/>
    </source>
</evidence>
<feature type="transmembrane region" description="Helical" evidence="13">
    <location>
        <begin position="549"/>
        <end position="565"/>
    </location>
</feature>
<dbReference type="InterPro" id="IPR001708">
    <property type="entry name" value="YidC/ALB3/OXA1/COX18"/>
</dbReference>
<dbReference type="CDD" id="cd19961">
    <property type="entry name" value="EcYidC-like_peri"/>
    <property type="match status" value="1"/>
</dbReference>
<dbReference type="PANTHER" id="PTHR12428">
    <property type="entry name" value="OXA1"/>
    <property type="match status" value="1"/>
</dbReference>
<dbReference type="STRING" id="46506.AA415_00149"/>
<dbReference type="EMBL" id="LRGC01000001">
    <property type="protein sequence ID" value="KWR57615.1"/>
    <property type="molecule type" value="Genomic_DNA"/>
</dbReference>
<evidence type="ECO:0000256" key="9">
    <source>
        <dbReference type="ARBA" id="ARBA00023136"/>
    </source>
</evidence>
<evidence type="ECO:0000259" key="14">
    <source>
        <dbReference type="Pfam" id="PF02096"/>
    </source>
</evidence>
<keyword evidence="6 13" id="KW-0812">Transmembrane</keyword>
<dbReference type="NCBIfam" id="NF002356">
    <property type="entry name" value="PRK01318.2-3"/>
    <property type="match status" value="1"/>
</dbReference>
<dbReference type="PRINTS" id="PR00701">
    <property type="entry name" value="60KDINNERMP"/>
</dbReference>
<dbReference type="PATRIC" id="fig|46506.5.peg.162"/>
<feature type="transmembrane region" description="Helical" evidence="13">
    <location>
        <begin position="363"/>
        <end position="387"/>
    </location>
</feature>
<dbReference type="HAMAP" id="MF_01810">
    <property type="entry name" value="YidC_type1"/>
    <property type="match status" value="1"/>
</dbReference>
<dbReference type="GO" id="GO:0005886">
    <property type="term" value="C:plasma membrane"/>
    <property type="evidence" value="ECO:0007669"/>
    <property type="project" value="UniProtKB-SubCell"/>
</dbReference>
<evidence type="ECO:0000256" key="12">
    <source>
        <dbReference type="ARBA" id="ARBA00033342"/>
    </source>
</evidence>
<comment type="subunit">
    <text evidence="13">Interacts with the Sec translocase complex via SecD. Specifically interacts with transmembrane segments of nascent integral membrane proteins during membrane integration.</text>
</comment>
<comment type="similarity">
    <text evidence="2 13">Belongs to the OXA1/ALB3/YidC family. Type 1 subfamily.</text>
</comment>
<dbReference type="AlphaFoldDB" id="A0A108TCX7"/>
<evidence type="ECO:0000256" key="5">
    <source>
        <dbReference type="ARBA" id="ARBA00022475"/>
    </source>
</evidence>
<dbReference type="GO" id="GO:0032977">
    <property type="term" value="F:membrane insertase activity"/>
    <property type="evidence" value="ECO:0007669"/>
    <property type="project" value="InterPro"/>
</dbReference>
<dbReference type="CDD" id="cd20070">
    <property type="entry name" value="5TM_YidC_Alb3"/>
    <property type="match status" value="1"/>
</dbReference>
<evidence type="ECO:0000256" key="4">
    <source>
        <dbReference type="ARBA" id="ARBA00022448"/>
    </source>
</evidence>
<dbReference type="InterPro" id="IPR019998">
    <property type="entry name" value="Membr_insert_YidC"/>
</dbReference>
<feature type="transmembrane region" description="Helical" evidence="13">
    <location>
        <begin position="479"/>
        <end position="506"/>
    </location>
</feature>
<dbReference type="InterPro" id="IPR047196">
    <property type="entry name" value="YidC_ALB_C"/>
</dbReference>
<dbReference type="GO" id="GO:0051205">
    <property type="term" value="P:protein insertion into membrane"/>
    <property type="evidence" value="ECO:0007669"/>
    <property type="project" value="TreeGrafter"/>
</dbReference>
<evidence type="ECO:0000256" key="6">
    <source>
        <dbReference type="ARBA" id="ARBA00022692"/>
    </source>
</evidence>
<keyword evidence="8 13" id="KW-1133">Transmembrane helix</keyword>
<dbReference type="Pfam" id="PF02096">
    <property type="entry name" value="60KD_IMP"/>
    <property type="match status" value="1"/>
</dbReference>
<comment type="function">
    <text evidence="13">Required for the insertion and/or proper folding and/or complex formation of integral membrane proteins into the membrane. Involved in integration of membrane proteins that insert both dependently and independently of the Sec translocase complex, as well as at least some lipoproteins. Aids folding of multispanning membrane proteins.</text>
</comment>
<evidence type="ECO:0000313" key="17">
    <source>
        <dbReference type="Proteomes" id="UP000056419"/>
    </source>
</evidence>
<sequence>MDKNTITGLVLIAILLVGFSFLSRPSKEQLAAQQRYYDSIAQVQQREADLKAKAEAALANDKEEQTADSTALFFNALQGTDSQVTIQNNLAELTVATKGGRISSATLKEYMGQDKKTPVTLFSGNDASMNFLFYNKKETIQTENYYFSVVNRTDSTVTMRLAADSASYIDFKYAMHNDTYLVDFTIDAVGMANKLANTDYVDIEWSQRARQIEKGYTYENRLAELTYKITGDGTDYLSAGKNDEKEVAERLDWIAFKNQFFSSVFLADANFEKTKLNSKLETQGSGYIKDYSAEMSTAFDPTGKTPTQLFFYFGPNHYKTLTALDKGREDKWELNRLVYLGWPLIRWINKWFTINIFDWLSSWGLSMGIVLLLMTLIVKAVVFPATWKTYISSAKMRVLKPKIDEIGKKYPKQEDAMKKQQEVMALYSQYGVSPMGGCLPMLIQFPILMALFMFVPSAIELRQQSFLWADDLSTYDAFINFPFHIPFLGSHLSLFCLLMTVTNILNTKFMMQQQDTGANPQMAAMKWMSYLMPVMFLFILNDYPSGLNYYYFISTLVSVVTTIIMRKMTNEEALLAQLEANKKDPKKMKKTGFAARLEAMQKQQEQMMKEKQNRK</sequence>
<dbReference type="InterPro" id="IPR028053">
    <property type="entry name" value="Membr_insert_YidC_N"/>
</dbReference>
<dbReference type="PANTHER" id="PTHR12428:SF65">
    <property type="entry name" value="CYTOCHROME C OXIDASE ASSEMBLY PROTEIN COX18, MITOCHONDRIAL"/>
    <property type="match status" value="1"/>
</dbReference>
<protein>
    <recommendedName>
        <fullName evidence="3 13">Membrane protein insertase YidC</fullName>
    </recommendedName>
    <alternativeName>
        <fullName evidence="12 13">Foldase YidC</fullName>
    </alternativeName>
    <alternativeName>
        <fullName evidence="11 13">Membrane integrase YidC</fullName>
    </alternativeName>
    <alternativeName>
        <fullName evidence="13">Membrane protein YidC</fullName>
    </alternativeName>
</protein>
<keyword evidence="10 13" id="KW-0143">Chaperone</keyword>
<feature type="domain" description="Membrane insertase YidC N-terminal" evidence="15">
    <location>
        <begin position="84"/>
        <end position="352"/>
    </location>
</feature>
<feature type="transmembrane region" description="Helical" evidence="13">
    <location>
        <begin position="6"/>
        <end position="23"/>
    </location>
</feature>
<evidence type="ECO:0000256" key="7">
    <source>
        <dbReference type="ARBA" id="ARBA00022927"/>
    </source>
</evidence>
<keyword evidence="7 13" id="KW-0653">Protein transport</keyword>
<dbReference type="NCBIfam" id="TIGR03592">
    <property type="entry name" value="yidC_oxa1_cterm"/>
    <property type="match status" value="1"/>
</dbReference>
<dbReference type="InterPro" id="IPR028055">
    <property type="entry name" value="YidC/Oxa/ALB_C"/>
</dbReference>
<proteinExistence type="inferred from homology"/>
<feature type="domain" description="Membrane insertase YidC/Oxa/ALB C-terminal" evidence="14">
    <location>
        <begin position="368"/>
        <end position="567"/>
    </location>
</feature>
<dbReference type="Pfam" id="PF14849">
    <property type="entry name" value="YidC_periplas"/>
    <property type="match status" value="1"/>
</dbReference>
<comment type="caution">
    <text evidence="16">The sequence shown here is derived from an EMBL/GenBank/DDBJ whole genome shotgun (WGS) entry which is preliminary data.</text>
</comment>
<reference evidence="16 17" key="1">
    <citation type="journal article" date="2016" name="BMC Genomics">
        <title>Type VI secretion systems of human gut Bacteroidales segregate into three genetic architectures, two of which are contained on mobile genetic elements.</title>
        <authorList>
            <person name="Coyne M.J."/>
            <person name="Roelofs K.G."/>
            <person name="Comstock L.E."/>
        </authorList>
    </citation>
    <scope>NUCLEOTIDE SEQUENCE [LARGE SCALE GENOMIC DNA]</scope>
    <source>
        <strain evidence="16 17">CL09T03C01</strain>
    </source>
</reference>
<keyword evidence="9 13" id="KW-0472">Membrane</keyword>
<evidence type="ECO:0000259" key="15">
    <source>
        <dbReference type="Pfam" id="PF14849"/>
    </source>
</evidence>
<dbReference type="RefSeq" id="WP_060384980.1">
    <property type="nucleotide sequence ID" value="NZ_LRGC01000001.1"/>
</dbReference>
<keyword evidence="4 13" id="KW-0813">Transport</keyword>
<evidence type="ECO:0000256" key="10">
    <source>
        <dbReference type="ARBA" id="ARBA00023186"/>
    </source>
</evidence>
<name>A0A108TCX7_BACSE</name>
<keyword evidence="5 13" id="KW-1003">Cell membrane</keyword>
<dbReference type="Proteomes" id="UP000056419">
    <property type="component" value="Unassembled WGS sequence"/>
</dbReference>
<dbReference type="NCBIfam" id="TIGR03593">
    <property type="entry name" value="yidC_nterm"/>
    <property type="match status" value="1"/>
</dbReference>
<dbReference type="InterPro" id="IPR038221">
    <property type="entry name" value="YidC_periplasmic_sf"/>
</dbReference>
<dbReference type="Gene3D" id="2.70.98.90">
    <property type="match status" value="1"/>
</dbReference>
<organism evidence="16 17">
    <name type="scientific">Bacteroides stercoris</name>
    <dbReference type="NCBI Taxonomy" id="46506"/>
    <lineage>
        <taxon>Bacteria</taxon>
        <taxon>Pseudomonadati</taxon>
        <taxon>Bacteroidota</taxon>
        <taxon>Bacteroidia</taxon>
        <taxon>Bacteroidales</taxon>
        <taxon>Bacteroidaceae</taxon>
        <taxon>Bacteroides</taxon>
    </lineage>
</organism>
<evidence type="ECO:0000256" key="3">
    <source>
        <dbReference type="ARBA" id="ARBA00015325"/>
    </source>
</evidence>
<evidence type="ECO:0000256" key="2">
    <source>
        <dbReference type="ARBA" id="ARBA00010527"/>
    </source>
</evidence>
<dbReference type="GO" id="GO:0015031">
    <property type="term" value="P:protein transport"/>
    <property type="evidence" value="ECO:0007669"/>
    <property type="project" value="UniProtKB-KW"/>
</dbReference>
<evidence type="ECO:0000313" key="16">
    <source>
        <dbReference type="EMBL" id="KWR57615.1"/>
    </source>
</evidence>